<evidence type="ECO:0000256" key="1">
    <source>
        <dbReference type="ARBA" id="ARBA00012726"/>
    </source>
</evidence>
<gene>
    <name evidence="12" type="ORF">C8N46_11043</name>
</gene>
<dbReference type="GO" id="GO:0030145">
    <property type="term" value="F:manganese ion binding"/>
    <property type="evidence" value="ECO:0007669"/>
    <property type="project" value="TreeGrafter"/>
</dbReference>
<dbReference type="InterPro" id="IPR036025">
    <property type="entry name" value="RtcB-like_sf"/>
</dbReference>
<dbReference type="Proteomes" id="UP000244090">
    <property type="component" value="Unassembled WGS sequence"/>
</dbReference>
<dbReference type="InterPro" id="IPR052915">
    <property type="entry name" value="RtcB-like"/>
</dbReference>
<comment type="catalytic activity">
    <reaction evidence="8">
        <text>a 3'-end 3'-phospho-ribonucleotide-RNA + a 5'-end dephospho-ribonucleoside-RNA + GTP = a ribonucleotidyl-ribonucleotide-RNA + GMP + diphosphate</text>
        <dbReference type="Rhea" id="RHEA:68076"/>
        <dbReference type="Rhea" id="RHEA-COMP:10463"/>
        <dbReference type="Rhea" id="RHEA-COMP:13936"/>
        <dbReference type="Rhea" id="RHEA-COMP:17355"/>
        <dbReference type="ChEBI" id="CHEBI:33019"/>
        <dbReference type="ChEBI" id="CHEBI:37565"/>
        <dbReference type="ChEBI" id="CHEBI:58115"/>
        <dbReference type="ChEBI" id="CHEBI:83062"/>
        <dbReference type="ChEBI" id="CHEBI:138284"/>
        <dbReference type="ChEBI" id="CHEBI:173118"/>
        <dbReference type="EC" id="6.5.1.8"/>
    </reaction>
</comment>
<evidence type="ECO:0000256" key="8">
    <source>
        <dbReference type="ARBA" id="ARBA00047746"/>
    </source>
</evidence>
<keyword evidence="13" id="KW-1185">Reference proteome</keyword>
<evidence type="ECO:0000256" key="9">
    <source>
        <dbReference type="PIRSR" id="PIRSR601233-1"/>
    </source>
</evidence>
<keyword evidence="3 11" id="KW-0479">Metal-binding</keyword>
<keyword evidence="6 10" id="KW-0342">GTP-binding</keyword>
<reference evidence="12 13" key="1">
    <citation type="submission" date="2018-04" db="EMBL/GenBank/DDBJ databases">
        <title>Genomic Encyclopedia of Archaeal and Bacterial Type Strains, Phase II (KMG-II): from individual species to whole genera.</title>
        <authorList>
            <person name="Goeker M."/>
        </authorList>
    </citation>
    <scope>NUCLEOTIDE SEQUENCE [LARGE SCALE GENOMIC DNA]</scope>
    <source>
        <strain evidence="12 13">DSM 25731</strain>
    </source>
</reference>
<dbReference type="InterPro" id="IPR001233">
    <property type="entry name" value="RtcB"/>
</dbReference>
<name>A0A2T6BTB7_9FLAO</name>
<dbReference type="Gene3D" id="3.90.1860.10">
    <property type="entry name" value="tRNA-splicing ligase RtcB"/>
    <property type="match status" value="1"/>
</dbReference>
<dbReference type="GO" id="GO:0006281">
    <property type="term" value="P:DNA repair"/>
    <property type="evidence" value="ECO:0007669"/>
    <property type="project" value="TreeGrafter"/>
</dbReference>
<dbReference type="GO" id="GO:0006396">
    <property type="term" value="P:RNA processing"/>
    <property type="evidence" value="ECO:0007669"/>
    <property type="project" value="InterPro"/>
</dbReference>
<feature type="binding site" evidence="10">
    <location>
        <begin position="343"/>
        <end position="346"/>
    </location>
    <ligand>
        <name>GMP</name>
        <dbReference type="ChEBI" id="CHEBI:58115"/>
    </ligand>
</feature>
<dbReference type="EMBL" id="QBKT01000010">
    <property type="protein sequence ID" value="PTX59207.1"/>
    <property type="molecule type" value="Genomic_DNA"/>
</dbReference>
<keyword evidence="5" id="KW-0692">RNA repair</keyword>
<evidence type="ECO:0000256" key="7">
    <source>
        <dbReference type="ARBA" id="ARBA00023211"/>
    </source>
</evidence>
<feature type="binding site" evidence="10">
    <location>
        <begin position="367"/>
        <end position="370"/>
    </location>
    <ligand>
        <name>GMP</name>
        <dbReference type="ChEBI" id="CHEBI:58115"/>
    </ligand>
</feature>
<feature type="binding site" evidence="11">
    <location>
        <position position="207"/>
    </location>
    <ligand>
        <name>Mn(2+)</name>
        <dbReference type="ChEBI" id="CHEBI:29035"/>
        <label>1</label>
    </ligand>
</feature>
<comment type="cofactor">
    <cofactor evidence="11">
        <name>Mn(2+)</name>
        <dbReference type="ChEBI" id="CHEBI:29035"/>
    </cofactor>
    <text evidence="11">Binds 2 manganese ions per subunit.</text>
</comment>
<protein>
    <recommendedName>
        <fullName evidence="1">3'-phosphate/5'-hydroxy nucleic acid ligase</fullName>
        <ecNumber evidence="1">6.5.1.8</ecNumber>
    </recommendedName>
</protein>
<evidence type="ECO:0000256" key="10">
    <source>
        <dbReference type="PIRSR" id="PIRSR601233-2"/>
    </source>
</evidence>
<feature type="active site" description="GMP-histidine intermediate" evidence="9">
    <location>
        <position position="367"/>
    </location>
</feature>
<dbReference type="Pfam" id="PF01139">
    <property type="entry name" value="RtcB"/>
    <property type="match status" value="1"/>
</dbReference>
<dbReference type="SUPFAM" id="SSF103365">
    <property type="entry name" value="Hypothetical protein PH1602"/>
    <property type="match status" value="1"/>
</dbReference>
<evidence type="ECO:0000256" key="5">
    <source>
        <dbReference type="ARBA" id="ARBA00022800"/>
    </source>
</evidence>
<evidence type="ECO:0000256" key="3">
    <source>
        <dbReference type="ARBA" id="ARBA00022723"/>
    </source>
</evidence>
<evidence type="ECO:0000256" key="6">
    <source>
        <dbReference type="ARBA" id="ARBA00023134"/>
    </source>
</evidence>
<comment type="caution">
    <text evidence="12">The sequence shown here is derived from an EMBL/GenBank/DDBJ whole genome shotgun (WGS) entry which is preliminary data.</text>
</comment>
<evidence type="ECO:0000313" key="12">
    <source>
        <dbReference type="EMBL" id="PTX59207.1"/>
    </source>
</evidence>
<dbReference type="GO" id="GO:0042245">
    <property type="term" value="P:RNA repair"/>
    <property type="evidence" value="ECO:0007669"/>
    <property type="project" value="UniProtKB-KW"/>
</dbReference>
<evidence type="ECO:0000256" key="11">
    <source>
        <dbReference type="PIRSR" id="PIRSR601233-3"/>
    </source>
</evidence>
<proteinExistence type="predicted"/>
<evidence type="ECO:0000256" key="4">
    <source>
        <dbReference type="ARBA" id="ARBA00022741"/>
    </source>
</evidence>
<dbReference type="PANTHER" id="PTHR43749">
    <property type="entry name" value="RNA-SPLICING LIGASE RTCB"/>
    <property type="match status" value="1"/>
</dbReference>
<keyword evidence="7 11" id="KW-0464">Manganese</keyword>
<keyword evidence="4 10" id="KW-0547">Nucleotide-binding</keyword>
<dbReference type="PANTHER" id="PTHR43749:SF2">
    <property type="entry name" value="RNA-SPLICING LIGASE RTCB"/>
    <property type="match status" value="1"/>
</dbReference>
<organism evidence="12 13">
    <name type="scientific">Kordia periserrulae</name>
    <dbReference type="NCBI Taxonomy" id="701523"/>
    <lineage>
        <taxon>Bacteria</taxon>
        <taxon>Pseudomonadati</taxon>
        <taxon>Bacteroidota</taxon>
        <taxon>Flavobacteriia</taxon>
        <taxon>Flavobacteriales</taxon>
        <taxon>Flavobacteriaceae</taxon>
        <taxon>Kordia</taxon>
    </lineage>
</organism>
<feature type="binding site" evidence="11">
    <location>
        <position position="309"/>
    </location>
    <ligand>
        <name>Mn(2+)</name>
        <dbReference type="ChEBI" id="CHEBI:29035"/>
        <label>2</label>
    </ligand>
</feature>
<evidence type="ECO:0000256" key="2">
    <source>
        <dbReference type="ARBA" id="ARBA00022598"/>
    </source>
</evidence>
<dbReference type="GO" id="GO:0005525">
    <property type="term" value="F:GTP binding"/>
    <property type="evidence" value="ECO:0007669"/>
    <property type="project" value="UniProtKB-KW"/>
</dbReference>
<sequence>MKEHIQINGNTLIDLGFTPKKWFKEAIAHINDNQLSHEDMLVYLEQFKSAPEIALHEKPIEFAINIEAENEIEEKNVSDVINTMNTLMKTPTLVNGAIMPDACPTGHIGVIPVGGVAVAKNAIHPGMHSADICCSVMLTDFGNMHPQEVLNAAHGVTHFGPGGRSREQQFRFPMDLLAEIEANPFLNDQKCISAARSHLGTQGDGNHFLFIGTSRKTGNTMMVTHHGSRGFGANLYKKGMKVAEQFRRELSPETLKHNAWIPFDTEEGQNYWEALQIVRKWTKKNHEVIHDATLEKLGIEKQDRYWNEHNFVFKDGDLFYHAKGATPLDKKFMPDITGPRLIPLNMSEPVLIVEGKTTKTNLGFAPHGAGRNVSRTQHRKSKTGTFQEIFEAETEGLDVRFFSNEIDITELPSAYKNAATVRAQMEHFGLGVVVDEVMPFGCIMAGDVSKNPPWKRRKRRNEKGN</sequence>
<dbReference type="RefSeq" id="WP_211314508.1">
    <property type="nucleotide sequence ID" value="NZ_QBKT01000010.1"/>
</dbReference>
<feature type="binding site" evidence="10">
    <location>
        <begin position="309"/>
        <end position="310"/>
    </location>
    <ligand>
        <name>GMP</name>
        <dbReference type="ChEBI" id="CHEBI:58115"/>
    </ligand>
</feature>
<keyword evidence="2 12" id="KW-0436">Ligase</keyword>
<evidence type="ECO:0000313" key="13">
    <source>
        <dbReference type="Proteomes" id="UP000244090"/>
    </source>
</evidence>
<dbReference type="GO" id="GO:0170057">
    <property type="term" value="F:RNA ligase (GTP) activity"/>
    <property type="evidence" value="ECO:0007669"/>
    <property type="project" value="UniProtKB-EC"/>
</dbReference>
<dbReference type="EC" id="6.5.1.8" evidence="1"/>
<dbReference type="GO" id="GO:0003909">
    <property type="term" value="F:DNA ligase activity"/>
    <property type="evidence" value="ECO:0007669"/>
    <property type="project" value="TreeGrafter"/>
</dbReference>
<accession>A0A2T6BTB7</accession>
<feature type="binding site" evidence="11">
    <location>
        <position position="225"/>
    </location>
    <ligand>
        <name>Mn(2+)</name>
        <dbReference type="ChEBI" id="CHEBI:29035"/>
        <label>2</label>
    </ligand>
</feature>
<dbReference type="AlphaFoldDB" id="A0A2T6BTB7"/>